<evidence type="ECO:0000313" key="4">
    <source>
        <dbReference type="Proteomes" id="UP000317593"/>
    </source>
</evidence>
<keyword evidence="4" id="KW-1185">Reference proteome</keyword>
<feature type="transmembrane region" description="Helical" evidence="1">
    <location>
        <begin position="12"/>
        <end position="30"/>
    </location>
</feature>
<dbReference type="EMBL" id="FXTH01000004">
    <property type="protein sequence ID" value="SMO50433.1"/>
    <property type="molecule type" value="Genomic_DNA"/>
</dbReference>
<name>A0A521BTF8_9BACT</name>
<sequence>MEFTDDKRSRRSIIKSLFAGAAASIAGMFGV</sequence>
<dbReference type="EMBL" id="FXTH01000010">
    <property type="protein sequence ID" value="SMO69853.1"/>
    <property type="molecule type" value="Genomic_DNA"/>
</dbReference>
<organism evidence="2 4">
    <name type="scientific">Fodinibius sediminis</name>
    <dbReference type="NCBI Taxonomy" id="1214077"/>
    <lineage>
        <taxon>Bacteria</taxon>
        <taxon>Pseudomonadati</taxon>
        <taxon>Balneolota</taxon>
        <taxon>Balneolia</taxon>
        <taxon>Balneolales</taxon>
        <taxon>Balneolaceae</taxon>
        <taxon>Fodinibius</taxon>
    </lineage>
</organism>
<evidence type="ECO:0000313" key="2">
    <source>
        <dbReference type="EMBL" id="SMO50433.1"/>
    </source>
</evidence>
<proteinExistence type="predicted"/>
<protein>
    <submittedName>
        <fullName evidence="2">Uncharacterized protein</fullName>
    </submittedName>
</protein>
<evidence type="ECO:0000313" key="3">
    <source>
        <dbReference type="EMBL" id="SMO69853.1"/>
    </source>
</evidence>
<reference evidence="2 4" key="1">
    <citation type="submission" date="2017-05" db="EMBL/GenBank/DDBJ databases">
        <authorList>
            <person name="Varghese N."/>
            <person name="Submissions S."/>
        </authorList>
    </citation>
    <scope>NUCLEOTIDE SEQUENCE [LARGE SCALE GENOMIC DNA]</scope>
    <source>
        <strain evidence="2 4">DSM 21194</strain>
    </source>
</reference>
<keyword evidence="1" id="KW-1133">Transmembrane helix</keyword>
<feature type="non-terminal residue" evidence="2">
    <location>
        <position position="31"/>
    </location>
</feature>
<keyword evidence="1" id="KW-0472">Membrane</keyword>
<gene>
    <name evidence="2" type="ORF">SAMN06265218_1041</name>
    <name evidence="3" type="ORF">SAMN06265218_1101</name>
</gene>
<keyword evidence="1" id="KW-0812">Transmembrane</keyword>
<dbReference type="AlphaFoldDB" id="A0A521BTF8"/>
<evidence type="ECO:0000256" key="1">
    <source>
        <dbReference type="SAM" id="Phobius"/>
    </source>
</evidence>
<accession>A0A521BTF8</accession>
<dbReference type="Proteomes" id="UP000317593">
    <property type="component" value="Unassembled WGS sequence"/>
</dbReference>